<keyword evidence="2" id="KW-1185">Reference proteome</keyword>
<accession>A0ACC2DB75</accession>
<organism evidence="1 2">
    <name type="scientific">Diphasiastrum complanatum</name>
    <name type="common">Issler's clubmoss</name>
    <name type="synonym">Lycopodium complanatum</name>
    <dbReference type="NCBI Taxonomy" id="34168"/>
    <lineage>
        <taxon>Eukaryota</taxon>
        <taxon>Viridiplantae</taxon>
        <taxon>Streptophyta</taxon>
        <taxon>Embryophyta</taxon>
        <taxon>Tracheophyta</taxon>
        <taxon>Lycopodiopsida</taxon>
        <taxon>Lycopodiales</taxon>
        <taxon>Lycopodiaceae</taxon>
        <taxon>Lycopodioideae</taxon>
        <taxon>Diphasiastrum</taxon>
    </lineage>
</organism>
<protein>
    <submittedName>
        <fullName evidence="1">Uncharacterized protein</fullName>
    </submittedName>
</protein>
<proteinExistence type="predicted"/>
<gene>
    <name evidence="1" type="ORF">O6H91_06G005300</name>
</gene>
<evidence type="ECO:0000313" key="2">
    <source>
        <dbReference type="Proteomes" id="UP001162992"/>
    </source>
</evidence>
<dbReference type="EMBL" id="CM055097">
    <property type="protein sequence ID" value="KAJ7551222.1"/>
    <property type="molecule type" value="Genomic_DNA"/>
</dbReference>
<name>A0ACC2DB75_DIPCM</name>
<reference evidence="2" key="1">
    <citation type="journal article" date="2024" name="Proc. Natl. Acad. Sci. U.S.A.">
        <title>Extraordinary preservation of gene collinearity over three hundred million years revealed in homosporous lycophytes.</title>
        <authorList>
            <person name="Li C."/>
            <person name="Wickell D."/>
            <person name="Kuo L.Y."/>
            <person name="Chen X."/>
            <person name="Nie B."/>
            <person name="Liao X."/>
            <person name="Peng D."/>
            <person name="Ji J."/>
            <person name="Jenkins J."/>
            <person name="Williams M."/>
            <person name="Shu S."/>
            <person name="Plott C."/>
            <person name="Barry K."/>
            <person name="Rajasekar S."/>
            <person name="Grimwood J."/>
            <person name="Han X."/>
            <person name="Sun S."/>
            <person name="Hou Z."/>
            <person name="He W."/>
            <person name="Dai G."/>
            <person name="Sun C."/>
            <person name="Schmutz J."/>
            <person name="Leebens-Mack J.H."/>
            <person name="Li F.W."/>
            <person name="Wang L."/>
        </authorList>
    </citation>
    <scope>NUCLEOTIDE SEQUENCE [LARGE SCALE GENOMIC DNA]</scope>
    <source>
        <strain evidence="2">cv. PW_Plant_1</strain>
    </source>
</reference>
<sequence length="890" mass="100194">MGRKSCPFYYPLFLEFAIILLFLLRSVLSLESNNILKQARLPGPFIRINSYGGILLRRNCQLGLHPRTISFSFGFFEVSAGISTLAVYSSSFDKPRRVWAASYDGKVPVNVGADDATLQLDSAGNLILRDSCLKELWSTNTSGRGAVGLELQESGNLVLYDEQYRHVWQSFDSPLDVMLPGQNLTMGMKLVNGKFSLSAENVGLVLYSGIFRKWMWSFYDMHAKRSLSQNCKHSILIEFRTDGIHLTKYTTLTSGSTAMEWCNLSTIAQNPLPVMEGHVASALRLTEYGTIHVDVQSADDKVMPRCRFLTRRLLSMEHKNCKFPWRCDYCTSCIDGDDCICSSKTPLYKAVQSLAPVLKLGFQGIRFEEKKSVLMIILGILFCAASIALISSVCTTTKPQRSRMAVSNKSVQEALRDSLPEEFSFRALQKITNNFSLKLGDGGFGLVYEGLFKDKTKVAVKVLDRTSTQGEKEFRAEVTMMAGTRHMNVLHLRGFCAEKSHRLLVYDYMPNASLDKWLFSPTGRFSMLDWITRFRIASGTARGLAYLHEECTRQIIHLDVKPENILLDENFVPKVADFGLSKLMDREKSRVVTNTRGTPGYLAPEWVQRSSVTAKVDVYSFGVVLLELVCGRETIDMSMGSERWYLPAWAVRMVEEGKALEIVDERIRDEVQFFFEEQGKRVIRVALCCIQEDPAARPLMSRVVQMLEGVVEPKAPSVTRVSTKPTAATLKDKLKAYIEAVSSADGYAHTIPVKGNLQGSNEDVTKGEQENYADAGILVASGRAVLKPKTQPAIPPWPVKGNVVLVRGVGDKNLHAVIRDVRIRMKQVKFAFLCKSEDNGSSERWGVQEEETIWRQWNVMVRTLEFWIPVRWSTLAQCGSEKFPIEWLVK</sequence>
<dbReference type="Proteomes" id="UP001162992">
    <property type="component" value="Chromosome 6"/>
</dbReference>
<evidence type="ECO:0000313" key="1">
    <source>
        <dbReference type="EMBL" id="KAJ7551222.1"/>
    </source>
</evidence>
<comment type="caution">
    <text evidence="1">The sequence shown here is derived from an EMBL/GenBank/DDBJ whole genome shotgun (WGS) entry which is preliminary data.</text>
</comment>